<feature type="transmembrane region" description="Helical" evidence="1">
    <location>
        <begin position="28"/>
        <end position="51"/>
    </location>
</feature>
<keyword evidence="1" id="KW-0472">Membrane</keyword>
<keyword evidence="1" id="KW-1133">Transmembrane helix</keyword>
<dbReference type="Proteomes" id="UP000243073">
    <property type="component" value="Unassembled WGS sequence"/>
</dbReference>
<keyword evidence="3" id="KW-1185">Reference proteome</keyword>
<accession>A0A1J4QCN8</accession>
<comment type="caution">
    <text evidence="2">The sequence shown here is derived from an EMBL/GenBank/DDBJ whole genome shotgun (WGS) entry which is preliminary data.</text>
</comment>
<dbReference type="EMBL" id="MDKE01000030">
    <property type="protein sequence ID" value="OIN07997.1"/>
    <property type="molecule type" value="Genomic_DNA"/>
</dbReference>
<reference evidence="2 3" key="1">
    <citation type="submission" date="2016-07" db="EMBL/GenBank/DDBJ databases">
        <title>Draft Genome Sequence of Oceanisphaera psychrotolerans, isolated from coastal sediment samples.</title>
        <authorList>
            <person name="Zhuo S."/>
            <person name="Ruan Z."/>
        </authorList>
    </citation>
    <scope>NUCLEOTIDE SEQUENCE [LARGE SCALE GENOMIC DNA]</scope>
    <source>
        <strain evidence="2 3">LAM-WHM-ZC</strain>
    </source>
</reference>
<evidence type="ECO:0000313" key="3">
    <source>
        <dbReference type="Proteomes" id="UP000243073"/>
    </source>
</evidence>
<name>A0A1J4QCN8_9GAMM</name>
<sequence length="66" mass="7379">MSVDAVGFQSYVVRSEIAFFKYIKTYELLLAILACILMVDAAIVIAEYRIYVMVRDGLVKKSGPVS</sequence>
<organism evidence="2 3">
    <name type="scientific">Oceanisphaera psychrotolerans</name>
    <dbReference type="NCBI Taxonomy" id="1414654"/>
    <lineage>
        <taxon>Bacteria</taxon>
        <taxon>Pseudomonadati</taxon>
        <taxon>Pseudomonadota</taxon>
        <taxon>Gammaproteobacteria</taxon>
        <taxon>Aeromonadales</taxon>
        <taxon>Aeromonadaceae</taxon>
        <taxon>Oceanisphaera</taxon>
    </lineage>
</organism>
<gene>
    <name evidence="2" type="ORF">BFR47_15895</name>
</gene>
<protein>
    <submittedName>
        <fullName evidence="2">Uncharacterized protein</fullName>
    </submittedName>
</protein>
<keyword evidence="1" id="KW-0812">Transmembrane</keyword>
<evidence type="ECO:0000313" key="2">
    <source>
        <dbReference type="EMBL" id="OIN07997.1"/>
    </source>
</evidence>
<dbReference type="AlphaFoldDB" id="A0A1J4QCN8"/>
<proteinExistence type="predicted"/>
<evidence type="ECO:0000256" key="1">
    <source>
        <dbReference type="SAM" id="Phobius"/>
    </source>
</evidence>